<organism evidence="3 4">
    <name type="scientific">Coemansia spiralis</name>
    <dbReference type="NCBI Taxonomy" id="417178"/>
    <lineage>
        <taxon>Eukaryota</taxon>
        <taxon>Fungi</taxon>
        <taxon>Fungi incertae sedis</taxon>
        <taxon>Zoopagomycota</taxon>
        <taxon>Kickxellomycotina</taxon>
        <taxon>Kickxellomycetes</taxon>
        <taxon>Kickxellales</taxon>
        <taxon>Kickxellaceae</taxon>
        <taxon>Coemansia</taxon>
    </lineage>
</organism>
<reference evidence="3" key="1">
    <citation type="submission" date="2022-07" db="EMBL/GenBank/DDBJ databases">
        <title>Phylogenomic reconstructions and comparative analyses of Kickxellomycotina fungi.</title>
        <authorList>
            <person name="Reynolds N.K."/>
            <person name="Stajich J.E."/>
            <person name="Barry K."/>
            <person name="Grigoriev I.V."/>
            <person name="Crous P."/>
            <person name="Smith M.E."/>
        </authorList>
    </citation>
    <scope>NUCLEOTIDE SEQUENCE</scope>
    <source>
        <strain evidence="3">NRRL 3115</strain>
    </source>
</reference>
<feature type="compositionally biased region" description="Basic and acidic residues" evidence="1">
    <location>
        <begin position="162"/>
        <end position="185"/>
    </location>
</feature>
<feature type="chain" id="PRO_5040827339" description="SH3b domain-containing protein" evidence="2">
    <location>
        <begin position="21"/>
        <end position="214"/>
    </location>
</feature>
<evidence type="ECO:0000256" key="2">
    <source>
        <dbReference type="SAM" id="SignalP"/>
    </source>
</evidence>
<name>A0A9W8G3M0_9FUNG</name>
<dbReference type="EMBL" id="JANBTW010000107">
    <property type="protein sequence ID" value="KAJ2671199.1"/>
    <property type="molecule type" value="Genomic_DNA"/>
</dbReference>
<protein>
    <recommendedName>
        <fullName evidence="5">SH3b domain-containing protein</fullName>
    </recommendedName>
</protein>
<dbReference type="OrthoDB" id="5358886at2759"/>
<evidence type="ECO:0000313" key="4">
    <source>
        <dbReference type="Proteomes" id="UP001151518"/>
    </source>
</evidence>
<accession>A0A9W8G3M0</accession>
<keyword evidence="2" id="KW-0732">Signal</keyword>
<evidence type="ECO:0008006" key="5">
    <source>
        <dbReference type="Google" id="ProtNLM"/>
    </source>
</evidence>
<feature type="signal peptide" evidence="2">
    <location>
        <begin position="1"/>
        <end position="20"/>
    </location>
</feature>
<comment type="caution">
    <text evidence="3">The sequence shown here is derived from an EMBL/GenBank/DDBJ whole genome shotgun (WGS) entry which is preliminary data.</text>
</comment>
<proteinExistence type="predicted"/>
<dbReference type="AlphaFoldDB" id="A0A9W8G3M0"/>
<sequence length="214" mass="22546">MMKSILASLSALLLASQAAAYTIQYTATLNCREGPSTSTKIVKVYNIGQDIEIICQINGQTVSGTKIWDRTQDGCYVLDYYILTGMSTIFKPVCTSYDKTASASLSATSSEKESEDESRSDVSAESETDIGSVESNNNSSTEASNEASNEITSASSQDDELSADKLSDESDSVESHESSTGKDTKTSSSSHARASISASVLAASAALGYALSLF</sequence>
<dbReference type="Proteomes" id="UP001151518">
    <property type="component" value="Unassembled WGS sequence"/>
</dbReference>
<feature type="compositionally biased region" description="Low complexity" evidence="1">
    <location>
        <begin position="134"/>
        <end position="150"/>
    </location>
</feature>
<feature type="compositionally biased region" description="Low complexity" evidence="1">
    <location>
        <begin position="186"/>
        <end position="195"/>
    </location>
</feature>
<feature type="region of interest" description="Disordered" evidence="1">
    <location>
        <begin position="105"/>
        <end position="195"/>
    </location>
</feature>
<evidence type="ECO:0000256" key="1">
    <source>
        <dbReference type="SAM" id="MobiDB-lite"/>
    </source>
</evidence>
<evidence type="ECO:0000313" key="3">
    <source>
        <dbReference type="EMBL" id="KAJ2671199.1"/>
    </source>
</evidence>
<gene>
    <name evidence="3" type="ORF">GGI25_005564</name>
</gene>